<dbReference type="InterPro" id="IPR013324">
    <property type="entry name" value="RNA_pol_sigma_r3/r4-like"/>
</dbReference>
<reference evidence="8" key="1">
    <citation type="submission" date="2016-11" db="EMBL/GenBank/DDBJ databases">
        <authorList>
            <person name="Varghese N."/>
            <person name="Submissions S."/>
        </authorList>
    </citation>
    <scope>NUCLEOTIDE SEQUENCE [LARGE SCALE GENOMIC DNA]</scope>
    <source>
        <strain evidence="8">DSM 29440</strain>
    </source>
</reference>
<feature type="domain" description="RNA polymerase sigma factor 70 region 4 type 2" evidence="6">
    <location>
        <begin position="106"/>
        <end position="158"/>
    </location>
</feature>
<dbReference type="InterPro" id="IPR039425">
    <property type="entry name" value="RNA_pol_sigma-70-like"/>
</dbReference>
<dbReference type="InterPro" id="IPR013249">
    <property type="entry name" value="RNA_pol_sigma70_r4_t2"/>
</dbReference>
<keyword evidence="2" id="KW-0805">Transcription regulation</keyword>
<protein>
    <submittedName>
        <fullName evidence="7">RNA polymerase sigma-70 factor, ECF subfamily</fullName>
    </submittedName>
</protein>
<dbReference type="InterPro" id="IPR014284">
    <property type="entry name" value="RNA_pol_sigma-70_dom"/>
</dbReference>
<dbReference type="Proteomes" id="UP000184932">
    <property type="component" value="Unassembled WGS sequence"/>
</dbReference>
<proteinExistence type="inferred from homology"/>
<evidence type="ECO:0000256" key="1">
    <source>
        <dbReference type="ARBA" id="ARBA00010641"/>
    </source>
</evidence>
<gene>
    <name evidence="7" type="ORF">SAMN05444002_3934</name>
</gene>
<evidence type="ECO:0000256" key="4">
    <source>
        <dbReference type="ARBA" id="ARBA00023163"/>
    </source>
</evidence>
<evidence type="ECO:0000259" key="5">
    <source>
        <dbReference type="Pfam" id="PF04542"/>
    </source>
</evidence>
<dbReference type="Pfam" id="PF08281">
    <property type="entry name" value="Sigma70_r4_2"/>
    <property type="match status" value="1"/>
</dbReference>
<name>A0A1N6IIH8_9RHOB</name>
<accession>A0A1N6IIH8</accession>
<keyword evidence="8" id="KW-1185">Reference proteome</keyword>
<dbReference type="GO" id="GO:0006352">
    <property type="term" value="P:DNA-templated transcription initiation"/>
    <property type="evidence" value="ECO:0007669"/>
    <property type="project" value="InterPro"/>
</dbReference>
<dbReference type="InterPro" id="IPR036388">
    <property type="entry name" value="WH-like_DNA-bd_sf"/>
</dbReference>
<evidence type="ECO:0000313" key="7">
    <source>
        <dbReference type="EMBL" id="SIO31783.1"/>
    </source>
</evidence>
<organism evidence="7 8">
    <name type="scientific">Vannielia litorea</name>
    <dbReference type="NCBI Taxonomy" id="1217970"/>
    <lineage>
        <taxon>Bacteria</taxon>
        <taxon>Pseudomonadati</taxon>
        <taxon>Pseudomonadota</taxon>
        <taxon>Alphaproteobacteria</taxon>
        <taxon>Rhodobacterales</taxon>
        <taxon>Paracoccaceae</taxon>
        <taxon>Vannielia</taxon>
    </lineage>
</organism>
<dbReference type="Gene3D" id="1.10.10.10">
    <property type="entry name" value="Winged helix-like DNA-binding domain superfamily/Winged helix DNA-binding domain"/>
    <property type="match status" value="1"/>
</dbReference>
<keyword evidence="3" id="KW-0731">Sigma factor</keyword>
<dbReference type="InterPro" id="IPR007627">
    <property type="entry name" value="RNA_pol_sigma70_r2"/>
</dbReference>
<feature type="domain" description="RNA polymerase sigma-70 region 2" evidence="5">
    <location>
        <begin position="16"/>
        <end position="77"/>
    </location>
</feature>
<dbReference type="PANTHER" id="PTHR43133:SF25">
    <property type="entry name" value="RNA POLYMERASE SIGMA FACTOR RFAY-RELATED"/>
    <property type="match status" value="1"/>
</dbReference>
<keyword evidence="4" id="KW-0804">Transcription</keyword>
<dbReference type="GO" id="GO:0016987">
    <property type="term" value="F:sigma factor activity"/>
    <property type="evidence" value="ECO:0007669"/>
    <property type="project" value="UniProtKB-KW"/>
</dbReference>
<evidence type="ECO:0000259" key="6">
    <source>
        <dbReference type="Pfam" id="PF08281"/>
    </source>
</evidence>
<dbReference type="Pfam" id="PF04542">
    <property type="entry name" value="Sigma70_r2"/>
    <property type="match status" value="1"/>
</dbReference>
<evidence type="ECO:0000256" key="3">
    <source>
        <dbReference type="ARBA" id="ARBA00023082"/>
    </source>
</evidence>
<dbReference type="NCBIfam" id="TIGR02937">
    <property type="entry name" value="sigma70-ECF"/>
    <property type="match status" value="1"/>
</dbReference>
<dbReference type="GO" id="GO:0003677">
    <property type="term" value="F:DNA binding"/>
    <property type="evidence" value="ECO:0007669"/>
    <property type="project" value="InterPro"/>
</dbReference>
<dbReference type="OrthoDB" id="9803470at2"/>
<dbReference type="RefSeq" id="WP_074258078.1">
    <property type="nucleotide sequence ID" value="NZ_FSRL01000002.1"/>
</dbReference>
<sequence>MQPDATEFQAELLASLPRLRRFALSLTRHPSEADDLVQMTCERAITNAEKWNPEQPVLPWLYTMARNLWTSELRKRQVRTGEGTVPAEEAAELVSHVGGEEATRARQVLAQVMALPEGLSSVLLLVSVEGHSYAEAAAILDIPAGTVMSRMSAARARLRAALAGEAA</sequence>
<evidence type="ECO:0000313" key="8">
    <source>
        <dbReference type="Proteomes" id="UP000184932"/>
    </source>
</evidence>
<dbReference type="STRING" id="1217970.SAMN05444002_3934"/>
<evidence type="ECO:0000256" key="2">
    <source>
        <dbReference type="ARBA" id="ARBA00023015"/>
    </source>
</evidence>
<dbReference type="PANTHER" id="PTHR43133">
    <property type="entry name" value="RNA POLYMERASE ECF-TYPE SIGMA FACTO"/>
    <property type="match status" value="1"/>
</dbReference>
<dbReference type="Gene3D" id="1.10.1740.10">
    <property type="match status" value="1"/>
</dbReference>
<dbReference type="AlphaFoldDB" id="A0A1N6IIH8"/>
<dbReference type="InterPro" id="IPR013325">
    <property type="entry name" value="RNA_pol_sigma_r2"/>
</dbReference>
<dbReference type="SUPFAM" id="SSF88659">
    <property type="entry name" value="Sigma3 and sigma4 domains of RNA polymerase sigma factors"/>
    <property type="match status" value="1"/>
</dbReference>
<dbReference type="SUPFAM" id="SSF88946">
    <property type="entry name" value="Sigma2 domain of RNA polymerase sigma factors"/>
    <property type="match status" value="1"/>
</dbReference>
<comment type="similarity">
    <text evidence="1">Belongs to the sigma-70 factor family. ECF subfamily.</text>
</comment>
<dbReference type="EMBL" id="FSRL01000002">
    <property type="protein sequence ID" value="SIO31783.1"/>
    <property type="molecule type" value="Genomic_DNA"/>
</dbReference>